<dbReference type="AlphaFoldDB" id="A0A9P5G8G6"/>
<gene>
    <name evidence="3" type="ORF">DV451_001789</name>
</gene>
<feature type="compositionally biased region" description="Low complexity" evidence="2">
    <location>
        <begin position="46"/>
        <end position="60"/>
    </location>
</feature>
<dbReference type="Proteomes" id="UP000750522">
    <property type="component" value="Unassembled WGS sequence"/>
</dbReference>
<evidence type="ECO:0000256" key="1">
    <source>
        <dbReference type="SAM" id="Coils"/>
    </source>
</evidence>
<evidence type="ECO:0000313" key="4">
    <source>
        <dbReference type="Proteomes" id="UP000750522"/>
    </source>
</evidence>
<feature type="coiled-coil region" evidence="1">
    <location>
        <begin position="118"/>
        <end position="145"/>
    </location>
</feature>
<reference evidence="3" key="1">
    <citation type="journal article" date="2020" name="Front. Microbiol.">
        <title>Phenotypic and Genetic Characterization of the Cheese Ripening Yeast Geotrichum candidum.</title>
        <authorList>
            <person name="Perkins V."/>
            <person name="Vignola S."/>
            <person name="Lessard M.H."/>
            <person name="Plante P.L."/>
            <person name="Corbeil J."/>
            <person name="Dugat-Bony E."/>
            <person name="Frenette M."/>
            <person name="Labrie S."/>
        </authorList>
    </citation>
    <scope>NUCLEOTIDE SEQUENCE</scope>
    <source>
        <strain evidence="3">LMA-70</strain>
    </source>
</reference>
<protein>
    <submittedName>
        <fullName evidence="3">Uncharacterized protein</fullName>
    </submittedName>
</protein>
<feature type="region of interest" description="Disordered" evidence="2">
    <location>
        <begin position="33"/>
        <end position="76"/>
    </location>
</feature>
<reference evidence="3" key="2">
    <citation type="submission" date="2020-01" db="EMBL/GenBank/DDBJ databases">
        <authorList>
            <person name="Perkins V."/>
            <person name="Lessard M.-H."/>
            <person name="Dugat-Bony E."/>
            <person name="Frenette M."/>
            <person name="Labrie S."/>
        </authorList>
    </citation>
    <scope>NUCLEOTIDE SEQUENCE</scope>
    <source>
        <strain evidence="3">LMA-70</strain>
    </source>
</reference>
<name>A0A9P5G8G6_GEOCN</name>
<evidence type="ECO:0000313" key="3">
    <source>
        <dbReference type="EMBL" id="KAF5102496.1"/>
    </source>
</evidence>
<evidence type="ECO:0000256" key="2">
    <source>
        <dbReference type="SAM" id="MobiDB-lite"/>
    </source>
</evidence>
<organism evidence="3 4">
    <name type="scientific">Geotrichum candidum</name>
    <name type="common">Oospora lactis</name>
    <name type="synonym">Dipodascus geotrichum</name>
    <dbReference type="NCBI Taxonomy" id="1173061"/>
    <lineage>
        <taxon>Eukaryota</taxon>
        <taxon>Fungi</taxon>
        <taxon>Dikarya</taxon>
        <taxon>Ascomycota</taxon>
        <taxon>Saccharomycotina</taxon>
        <taxon>Dipodascomycetes</taxon>
        <taxon>Dipodascales</taxon>
        <taxon>Dipodascaceae</taxon>
        <taxon>Geotrichum</taxon>
    </lineage>
</organism>
<sequence>MVLPRPYTNRKSLSRVSKQQYYQQAVAAQHTQAAAAAANYHHHHQQQQQQQQQQDQTVQTRRPSKHSSISVSGKAVNKHALSLRESAVVRYIRHREWLEFVVGTAPLPALAKQVLPSSESLDESIKQKEEEIAQLRAEIGSNSASAEDPLNLSAQSKFYDEATANLRASFPSALGSPTTPDTSAAELKDKFGLVVTPSAPVVRLSPEQIGDLGLPVYKQAPPQAELDARIAKHQAAAAAAAAAAPPAPAPPASVAAAPAVAAPAPAIPAPVHTPVAQDPTSLLATAVAAATGGAVTPTGAIAPVPAVDPAASRASAVANGSVASTEPAR</sequence>
<dbReference type="EMBL" id="QQZK01000029">
    <property type="protein sequence ID" value="KAF5102496.1"/>
    <property type="molecule type" value="Genomic_DNA"/>
</dbReference>
<keyword evidence="1" id="KW-0175">Coiled coil</keyword>
<comment type="caution">
    <text evidence="3">The sequence shown here is derived from an EMBL/GenBank/DDBJ whole genome shotgun (WGS) entry which is preliminary data.</text>
</comment>
<accession>A0A9P5G8G6</accession>
<proteinExistence type="predicted"/>